<comment type="similarity">
    <text evidence="7">Belongs to the binding-protein-dependent transport system permease family.</text>
</comment>
<dbReference type="EMBL" id="SWAU01000035">
    <property type="protein sequence ID" value="TKA97479.1"/>
    <property type="molecule type" value="Genomic_DNA"/>
</dbReference>
<dbReference type="Gene3D" id="1.10.3720.10">
    <property type="entry name" value="MetI-like"/>
    <property type="match status" value="1"/>
</dbReference>
<dbReference type="PROSITE" id="PS50928">
    <property type="entry name" value="ABC_TM1"/>
    <property type="match status" value="1"/>
</dbReference>
<protein>
    <submittedName>
        <fullName evidence="9">ABC transporter permease</fullName>
    </submittedName>
</protein>
<keyword evidence="3" id="KW-1003">Cell membrane</keyword>
<evidence type="ECO:0000256" key="6">
    <source>
        <dbReference type="ARBA" id="ARBA00023136"/>
    </source>
</evidence>
<dbReference type="InterPro" id="IPR045621">
    <property type="entry name" value="BPD_transp_1_N"/>
</dbReference>
<evidence type="ECO:0000256" key="7">
    <source>
        <dbReference type="RuleBase" id="RU363032"/>
    </source>
</evidence>
<dbReference type="InterPro" id="IPR000515">
    <property type="entry name" value="MetI-like"/>
</dbReference>
<dbReference type="PANTHER" id="PTHR43163:SF2">
    <property type="entry name" value="ABC TRANSPORTER PERMEASE PROTEIN"/>
    <property type="match status" value="1"/>
</dbReference>
<feature type="transmembrane region" description="Helical" evidence="7">
    <location>
        <begin position="242"/>
        <end position="263"/>
    </location>
</feature>
<comment type="subcellular location">
    <subcellularLocation>
        <location evidence="1 7">Cell membrane</location>
        <topology evidence="1 7">Multi-pass membrane protein</topology>
    </subcellularLocation>
</comment>
<keyword evidence="6 7" id="KW-0472">Membrane</keyword>
<feature type="transmembrane region" description="Helical" evidence="7">
    <location>
        <begin position="133"/>
        <end position="160"/>
    </location>
</feature>
<feature type="transmembrane region" description="Helical" evidence="7">
    <location>
        <begin position="100"/>
        <end position="121"/>
    </location>
</feature>
<comment type="caution">
    <text evidence="9">The sequence shown here is derived from an EMBL/GenBank/DDBJ whole genome shotgun (WGS) entry which is preliminary data.</text>
</comment>
<keyword evidence="2 7" id="KW-0813">Transport</keyword>
<evidence type="ECO:0000259" key="8">
    <source>
        <dbReference type="PROSITE" id="PS50928"/>
    </source>
</evidence>
<evidence type="ECO:0000256" key="4">
    <source>
        <dbReference type="ARBA" id="ARBA00022692"/>
    </source>
</evidence>
<dbReference type="Proteomes" id="UP000306340">
    <property type="component" value="Unassembled WGS sequence"/>
</dbReference>
<evidence type="ECO:0000256" key="3">
    <source>
        <dbReference type="ARBA" id="ARBA00022475"/>
    </source>
</evidence>
<evidence type="ECO:0000256" key="1">
    <source>
        <dbReference type="ARBA" id="ARBA00004651"/>
    </source>
</evidence>
<organism evidence="9 10">
    <name type="scientific">Cereibacter changlensis</name>
    <dbReference type="NCBI Taxonomy" id="402884"/>
    <lineage>
        <taxon>Bacteria</taxon>
        <taxon>Pseudomonadati</taxon>
        <taxon>Pseudomonadota</taxon>
        <taxon>Alphaproteobacteria</taxon>
        <taxon>Rhodobacterales</taxon>
        <taxon>Paracoccaceae</taxon>
        <taxon>Cereibacter</taxon>
    </lineage>
</organism>
<accession>A0A4U0Z2F9</accession>
<dbReference type="InterPro" id="IPR035906">
    <property type="entry name" value="MetI-like_sf"/>
</dbReference>
<dbReference type="GO" id="GO:0055085">
    <property type="term" value="P:transmembrane transport"/>
    <property type="evidence" value="ECO:0007669"/>
    <property type="project" value="InterPro"/>
</dbReference>
<dbReference type="GO" id="GO:0005886">
    <property type="term" value="C:plasma membrane"/>
    <property type="evidence" value="ECO:0007669"/>
    <property type="project" value="UniProtKB-SubCell"/>
</dbReference>
<feature type="transmembrane region" description="Helical" evidence="7">
    <location>
        <begin position="12"/>
        <end position="31"/>
    </location>
</feature>
<dbReference type="AlphaFoldDB" id="A0A4U0Z2F9"/>
<name>A0A4U0Z2F9_9RHOB</name>
<evidence type="ECO:0000256" key="2">
    <source>
        <dbReference type="ARBA" id="ARBA00022448"/>
    </source>
</evidence>
<evidence type="ECO:0000313" key="10">
    <source>
        <dbReference type="Proteomes" id="UP000306340"/>
    </source>
</evidence>
<gene>
    <name evidence="9" type="ORF">FAZ78_05805</name>
</gene>
<dbReference type="Pfam" id="PF00528">
    <property type="entry name" value="BPD_transp_1"/>
    <property type="match status" value="1"/>
</dbReference>
<evidence type="ECO:0000256" key="5">
    <source>
        <dbReference type="ARBA" id="ARBA00022989"/>
    </source>
</evidence>
<reference evidence="9 10" key="1">
    <citation type="submission" date="2019-04" db="EMBL/GenBank/DDBJ databases">
        <title>Crypto-aerobic microbial life in anoxic (sulfidic) marine sediments.</title>
        <authorList>
            <person name="Bhattacharya S."/>
            <person name="Roy C."/>
            <person name="Mondal N."/>
            <person name="Sarkar J."/>
            <person name="Mandal S."/>
            <person name="Rameez M.J."/>
            <person name="Ghosh W."/>
        </authorList>
    </citation>
    <scope>NUCLEOTIDE SEQUENCE [LARGE SCALE GENOMIC DNA]</scope>
    <source>
        <strain evidence="9 10">SBBC</strain>
    </source>
</reference>
<feature type="transmembrane region" description="Helical" evidence="7">
    <location>
        <begin position="289"/>
        <end position="314"/>
    </location>
</feature>
<dbReference type="CDD" id="cd06261">
    <property type="entry name" value="TM_PBP2"/>
    <property type="match status" value="1"/>
</dbReference>
<dbReference type="Pfam" id="PF19300">
    <property type="entry name" value="BPD_transp_1_N"/>
    <property type="match status" value="1"/>
</dbReference>
<feature type="transmembrane region" description="Helical" evidence="7">
    <location>
        <begin position="172"/>
        <end position="198"/>
    </location>
</feature>
<evidence type="ECO:0000313" key="9">
    <source>
        <dbReference type="EMBL" id="TKA97479.1"/>
    </source>
</evidence>
<feature type="domain" description="ABC transmembrane type-1" evidence="8">
    <location>
        <begin position="94"/>
        <end position="311"/>
    </location>
</feature>
<dbReference type="PANTHER" id="PTHR43163">
    <property type="entry name" value="DIPEPTIDE TRANSPORT SYSTEM PERMEASE PROTEIN DPPB-RELATED"/>
    <property type="match status" value="1"/>
</dbReference>
<proteinExistence type="inferred from homology"/>
<keyword evidence="4 7" id="KW-0812">Transmembrane</keyword>
<sequence>MLSYIVRRVLQALVVLLALTLLVFVGIWLIGNPADALISPDASASERAAAIRALGLDQPLWRQYLDFLGGLARGDFGNSFVYRQPVAEILASRLPASLELALAAFVIAVGISIPVGLYAGLRPNSPVSRGIMGLSLVGVSVPQFWQGMVLIILFGITLSILPVGGRGDTATWLGVTSSLFTFDGLIHLLLPALNMALLKMSLLIRVTRAAVMEVRGLDYVRFARAKGVRRNRIVSRHILRNVMLPVVTVLGIEIGNLVAYAVITETVFSWPGVGKLLISSIQVLDRPMIIAYLCFTAVLFIFLNLMVDILYTLIDPRVRDAIQSGAGK</sequence>
<dbReference type="RefSeq" id="WP_136791714.1">
    <property type="nucleotide sequence ID" value="NZ_SWAU01000035.1"/>
</dbReference>
<dbReference type="SUPFAM" id="SSF161098">
    <property type="entry name" value="MetI-like"/>
    <property type="match status" value="1"/>
</dbReference>
<keyword evidence="5 7" id="KW-1133">Transmembrane helix</keyword>